<evidence type="ECO:0000313" key="2">
    <source>
        <dbReference type="EMBL" id="TLC98878.1"/>
    </source>
</evidence>
<protein>
    <submittedName>
        <fullName evidence="2">Uncharacterized protein</fullName>
    </submittedName>
</protein>
<feature type="transmembrane region" description="Helical" evidence="1">
    <location>
        <begin position="45"/>
        <end position="66"/>
    </location>
</feature>
<dbReference type="RefSeq" id="WP_027296775.1">
    <property type="nucleotide sequence ID" value="NZ_CAUSDN010000111.1"/>
</dbReference>
<dbReference type="AlphaFoldDB" id="A0A4U8Q3C7"/>
<reference evidence="2 3" key="1">
    <citation type="journal article" date="2019" name="Anaerobe">
        <title>Detection of Robinsoniella peoriensis in multiple bone samples of a trauma patient.</title>
        <authorList>
            <person name="Schrottner P."/>
            <person name="Hartwich K."/>
            <person name="Bunk B."/>
            <person name="Schober I."/>
            <person name="Helbig S."/>
            <person name="Rudolph W.W."/>
            <person name="Gunzer F."/>
        </authorList>
    </citation>
    <scope>NUCLEOTIDE SEQUENCE [LARGE SCALE GENOMIC DNA]</scope>
    <source>
        <strain evidence="2 3">DSM 106044</strain>
    </source>
</reference>
<keyword evidence="1" id="KW-0812">Transmembrane</keyword>
<evidence type="ECO:0000256" key="1">
    <source>
        <dbReference type="SAM" id="Phobius"/>
    </source>
</evidence>
<keyword evidence="3" id="KW-1185">Reference proteome</keyword>
<feature type="transmembrane region" description="Helical" evidence="1">
    <location>
        <begin position="12"/>
        <end position="33"/>
    </location>
</feature>
<feature type="transmembrane region" description="Helical" evidence="1">
    <location>
        <begin position="78"/>
        <end position="97"/>
    </location>
</feature>
<gene>
    <name evidence="2" type="ORF">DSM106044_04208</name>
</gene>
<keyword evidence="1" id="KW-0472">Membrane</keyword>
<sequence length="269" mass="30439">MLEIFGLTLERYRMYVADGMHVGLFLAAIIYIACSKAEKENKKLFVGYAVTFGCIYFFPLTAKIIMDYCVGRDVYWRMFWLLPIPLVLSYVAVRAWYSQNTKLKRGVMLVALMGVLAVTGNFVYVSGTVLHKTENLQKLPSAANAICEIITQNRGEGETVKAVVPDDLAGYIRQYDAGIGLAYGRKGRFSKRDRKIHEQMISENPDFRVIIRQARKAGCNYLVYYDTADSKKKIELRKFKAIGQTNGYIIYKDTAPLTPKEETASSNNA</sequence>
<organism evidence="2 3">
    <name type="scientific">Robinsoniella peoriensis</name>
    <dbReference type="NCBI Taxonomy" id="180332"/>
    <lineage>
        <taxon>Bacteria</taxon>
        <taxon>Bacillati</taxon>
        <taxon>Bacillota</taxon>
        <taxon>Clostridia</taxon>
        <taxon>Lachnospirales</taxon>
        <taxon>Lachnospiraceae</taxon>
        <taxon>Robinsoniella</taxon>
    </lineage>
</organism>
<dbReference type="EMBL" id="QGQD01000079">
    <property type="protein sequence ID" value="TLC98878.1"/>
    <property type="molecule type" value="Genomic_DNA"/>
</dbReference>
<proteinExistence type="predicted"/>
<name>A0A4U8Q3C7_9FIRM</name>
<keyword evidence="1" id="KW-1133">Transmembrane helix</keyword>
<dbReference type="Proteomes" id="UP000306509">
    <property type="component" value="Unassembled WGS sequence"/>
</dbReference>
<dbReference type="STRING" id="180332.GCA_000797495_02718"/>
<accession>A0A4U8Q3C7</accession>
<comment type="caution">
    <text evidence="2">The sequence shown here is derived from an EMBL/GenBank/DDBJ whole genome shotgun (WGS) entry which is preliminary data.</text>
</comment>
<feature type="transmembrane region" description="Helical" evidence="1">
    <location>
        <begin position="109"/>
        <end position="130"/>
    </location>
</feature>
<evidence type="ECO:0000313" key="3">
    <source>
        <dbReference type="Proteomes" id="UP000306509"/>
    </source>
</evidence>